<dbReference type="Gene3D" id="3.40.190.10">
    <property type="entry name" value="Periplasmic binding protein-like II"/>
    <property type="match status" value="1"/>
</dbReference>
<feature type="region of interest" description="Disordered" evidence="1">
    <location>
        <begin position="46"/>
        <end position="92"/>
    </location>
</feature>
<dbReference type="InterPro" id="IPR039424">
    <property type="entry name" value="SBP_5"/>
</dbReference>
<dbReference type="CDD" id="cd08500">
    <property type="entry name" value="PBP2_NikA_DppA_OppA_like_4"/>
    <property type="match status" value="1"/>
</dbReference>
<evidence type="ECO:0000259" key="2">
    <source>
        <dbReference type="Pfam" id="PF00496"/>
    </source>
</evidence>
<dbReference type="GO" id="GO:1904680">
    <property type="term" value="F:peptide transmembrane transporter activity"/>
    <property type="evidence" value="ECO:0007669"/>
    <property type="project" value="TreeGrafter"/>
</dbReference>
<evidence type="ECO:0000256" key="1">
    <source>
        <dbReference type="SAM" id="MobiDB-lite"/>
    </source>
</evidence>
<dbReference type="Gene3D" id="3.10.105.10">
    <property type="entry name" value="Dipeptide-binding Protein, Domain 3"/>
    <property type="match status" value="1"/>
</dbReference>
<sequence>MESPILSTRCRTARTGKRLRKGVSKLLPFLIILSLLLAACGAADSPAASDDAEPAVEEAAPAAEEAPAAESATITGPVLTDPPAGAGEREVQSEVYNTPADAGGVDSYQQAPELDELVASGELEPVEERLPINPIVIKPEEAVGKYGGILRKTVTGQYPHGEMGWWWMVEPLTLHSPKGVIVPNVAESWSWNDDHTQLTLNLRKGIKWSDGEPFTANDVMFWWDDIILNEELTPSPSTLLSRGGVMAELAMVDDFTIQFSFAKPYALFTTYLGSWGGPRSGPTTSPKHFLSKFHPDYAEASEIDAMMEEGGFDTWMDLFGHNNRSIAIGKPSLAAWLPTTEPPNPVEVYVRNPYFWKVDTAGNQLPYIGEVHEIRVADAEAALLKTIAGELDFVRGLGTANIPVLAENRESGNFRFAYANWMPNAYGNIMFNYTTEDDAKRQLYNEKSFRHALSVAINRDEIIKLVYKGGVFASQIAPLRGPPYHGEDELFQSWTQHDPDLANQMLDDLGLTERDDEGFRLGPTGEELVLHISATTSWPAESPELMELVKGYWAEVGINATVTPEAGQLWYTRHNAGEHDVSARGGHFGGGPVHPTLNANTFAMRGWQWARDWAAWLDTDGAEGVEPPDDVKQLRVLRDQILGEPDEDTRNALMREVFEIHMDNIWSIGLVVDDPKFGQLTHVNNRLRNVVTWSISGEWTPTIPAQWFINE</sequence>
<dbReference type="EMBL" id="VYDA01000198">
    <property type="protein sequence ID" value="MYH61170.1"/>
    <property type="molecule type" value="Genomic_DNA"/>
</dbReference>
<dbReference type="Pfam" id="PF00496">
    <property type="entry name" value="SBP_bac_5"/>
    <property type="match status" value="1"/>
</dbReference>
<dbReference type="GO" id="GO:0015833">
    <property type="term" value="P:peptide transport"/>
    <property type="evidence" value="ECO:0007669"/>
    <property type="project" value="TreeGrafter"/>
</dbReference>
<evidence type="ECO:0000313" key="3">
    <source>
        <dbReference type="EMBL" id="MYH61170.1"/>
    </source>
</evidence>
<feature type="domain" description="Solute-binding protein family 5" evidence="2">
    <location>
        <begin position="181"/>
        <end position="598"/>
    </location>
</feature>
<dbReference type="SUPFAM" id="SSF53850">
    <property type="entry name" value="Periplasmic binding protein-like II"/>
    <property type="match status" value="1"/>
</dbReference>
<dbReference type="PANTHER" id="PTHR30290">
    <property type="entry name" value="PERIPLASMIC BINDING COMPONENT OF ABC TRANSPORTER"/>
    <property type="match status" value="1"/>
</dbReference>
<accession>A0A6B1FY37</accession>
<name>A0A6B1FY37_9CHLR</name>
<dbReference type="InterPro" id="IPR000914">
    <property type="entry name" value="SBP_5_dom"/>
</dbReference>
<organism evidence="3">
    <name type="scientific">Caldilineaceae bacterium SB0675_bin_29</name>
    <dbReference type="NCBI Taxonomy" id="2605266"/>
    <lineage>
        <taxon>Bacteria</taxon>
        <taxon>Bacillati</taxon>
        <taxon>Chloroflexota</taxon>
        <taxon>Caldilineae</taxon>
        <taxon>Caldilineales</taxon>
        <taxon>Caldilineaceae</taxon>
    </lineage>
</organism>
<reference evidence="3" key="1">
    <citation type="submission" date="2019-09" db="EMBL/GenBank/DDBJ databases">
        <title>Characterisation of the sponge microbiome using genome-centric metagenomics.</title>
        <authorList>
            <person name="Engelberts J.P."/>
            <person name="Robbins S.J."/>
            <person name="De Goeij J.M."/>
            <person name="Aranda M."/>
            <person name="Bell S.C."/>
            <person name="Webster N.S."/>
        </authorList>
    </citation>
    <scope>NUCLEOTIDE SEQUENCE</scope>
    <source>
        <strain evidence="3">SB0675_bin_29</strain>
    </source>
</reference>
<comment type="caution">
    <text evidence="3">The sequence shown here is derived from an EMBL/GenBank/DDBJ whole genome shotgun (WGS) entry which is preliminary data.</text>
</comment>
<protein>
    <submittedName>
        <fullName evidence="3">ABC transporter substrate-binding protein</fullName>
    </submittedName>
</protein>
<proteinExistence type="predicted"/>
<dbReference type="AlphaFoldDB" id="A0A6B1FY37"/>
<dbReference type="PANTHER" id="PTHR30290:SF62">
    <property type="entry name" value="OLIGOPEPTIDE ABC TRANSPORTER, PERIPLASMIC OLIGOPEPTIDE-BINDING PROTEIN"/>
    <property type="match status" value="1"/>
</dbReference>
<gene>
    <name evidence="3" type="ORF">F4148_05235</name>
</gene>
<feature type="compositionally biased region" description="Low complexity" evidence="1">
    <location>
        <begin position="57"/>
        <end position="72"/>
    </location>
</feature>